<accession>A0A7I0IPM5</accession>
<name>A0A7I0IPM5_9LEPT</name>
<reference evidence="1 2" key="1">
    <citation type="journal article" date="2019" name="PLoS Negl. Trop. Dis.">
        <title>Revisiting the worldwide diversity of Leptospira species in the environment.</title>
        <authorList>
            <person name="Vincent A.T."/>
            <person name="Schiettekatte O."/>
            <person name="Bourhy P."/>
            <person name="Veyrier F.J."/>
            <person name="Picardeau M."/>
        </authorList>
    </citation>
    <scope>NUCLEOTIDE SEQUENCE [LARGE SCALE GENOMIC DNA]</scope>
    <source>
        <strain evidence="1 2">201800273</strain>
    </source>
</reference>
<dbReference type="AlphaFoldDB" id="A0A7I0IPM5"/>
<evidence type="ECO:0000313" key="1">
    <source>
        <dbReference type="EMBL" id="TGL06719.1"/>
    </source>
</evidence>
<proteinExistence type="predicted"/>
<dbReference type="EMBL" id="RQFT01000008">
    <property type="protein sequence ID" value="TGL06719.1"/>
    <property type="molecule type" value="Genomic_DNA"/>
</dbReference>
<sequence>MRRAKIKEGKNTLRAIAKAYGIHQSHLSAVISGKRNTKHLIEILESEYRMSISELREIVSEKNKTLDEAVAIYKNQKEELDESQIRI</sequence>
<gene>
    <name evidence="1" type="ORF">EHQ43_08635</name>
</gene>
<dbReference type="Proteomes" id="UP000297641">
    <property type="component" value="Unassembled WGS sequence"/>
</dbReference>
<organism evidence="1 2">
    <name type="scientific">Leptospira bouyouniensis</name>
    <dbReference type="NCBI Taxonomy" id="2484911"/>
    <lineage>
        <taxon>Bacteria</taxon>
        <taxon>Pseudomonadati</taxon>
        <taxon>Spirochaetota</taxon>
        <taxon>Spirochaetia</taxon>
        <taxon>Leptospirales</taxon>
        <taxon>Leptospiraceae</taxon>
        <taxon>Leptospira</taxon>
    </lineage>
</organism>
<evidence type="ECO:0000313" key="2">
    <source>
        <dbReference type="Proteomes" id="UP000297641"/>
    </source>
</evidence>
<protein>
    <submittedName>
        <fullName evidence="1">Uncharacterized protein</fullName>
    </submittedName>
</protein>
<comment type="caution">
    <text evidence="1">The sequence shown here is derived from an EMBL/GenBank/DDBJ whole genome shotgun (WGS) entry which is preliminary data.</text>
</comment>